<dbReference type="Proteomes" id="UP001164929">
    <property type="component" value="Chromosome 12"/>
</dbReference>
<dbReference type="EMBL" id="JAQIZT010000012">
    <property type="protein sequence ID" value="KAJ6976573.1"/>
    <property type="molecule type" value="Genomic_DNA"/>
</dbReference>
<gene>
    <name evidence="1" type="ORF">NC653_028661</name>
</gene>
<sequence>MEPAMQRNFKQKQAQTFISVFRSGRFNLKASLNWEEISCKLCSGATRLHRIHSFLWHQLAQTEAVVRYADELSPSLQTDISDHEGGKKQSIQNV</sequence>
<accession>A0AAD6M0D0</accession>
<name>A0AAD6M0D0_9ROSI</name>
<organism evidence="1 2">
    <name type="scientific">Populus alba x Populus x berolinensis</name>
    <dbReference type="NCBI Taxonomy" id="444605"/>
    <lineage>
        <taxon>Eukaryota</taxon>
        <taxon>Viridiplantae</taxon>
        <taxon>Streptophyta</taxon>
        <taxon>Embryophyta</taxon>
        <taxon>Tracheophyta</taxon>
        <taxon>Spermatophyta</taxon>
        <taxon>Magnoliopsida</taxon>
        <taxon>eudicotyledons</taxon>
        <taxon>Gunneridae</taxon>
        <taxon>Pentapetalae</taxon>
        <taxon>rosids</taxon>
        <taxon>fabids</taxon>
        <taxon>Malpighiales</taxon>
        <taxon>Salicaceae</taxon>
        <taxon>Saliceae</taxon>
        <taxon>Populus</taxon>
    </lineage>
</organism>
<reference evidence="1" key="1">
    <citation type="journal article" date="2023" name="Mol. Ecol. Resour.">
        <title>Chromosome-level genome assembly of a triploid poplar Populus alba 'Berolinensis'.</title>
        <authorList>
            <person name="Chen S."/>
            <person name="Yu Y."/>
            <person name="Wang X."/>
            <person name="Wang S."/>
            <person name="Zhang T."/>
            <person name="Zhou Y."/>
            <person name="He R."/>
            <person name="Meng N."/>
            <person name="Wang Y."/>
            <person name="Liu W."/>
            <person name="Liu Z."/>
            <person name="Liu J."/>
            <person name="Guo Q."/>
            <person name="Huang H."/>
            <person name="Sederoff R.R."/>
            <person name="Wang G."/>
            <person name="Qu G."/>
            <person name="Chen S."/>
        </authorList>
    </citation>
    <scope>NUCLEOTIDE SEQUENCE</scope>
    <source>
        <strain evidence="1">SC-2020</strain>
    </source>
</reference>
<protein>
    <submittedName>
        <fullName evidence="1">Uncharacterized protein</fullName>
    </submittedName>
</protein>
<evidence type="ECO:0000313" key="2">
    <source>
        <dbReference type="Proteomes" id="UP001164929"/>
    </source>
</evidence>
<proteinExistence type="predicted"/>
<comment type="caution">
    <text evidence="1">The sequence shown here is derived from an EMBL/GenBank/DDBJ whole genome shotgun (WGS) entry which is preliminary data.</text>
</comment>
<evidence type="ECO:0000313" key="1">
    <source>
        <dbReference type="EMBL" id="KAJ6976573.1"/>
    </source>
</evidence>
<dbReference type="AlphaFoldDB" id="A0AAD6M0D0"/>
<keyword evidence="2" id="KW-1185">Reference proteome</keyword>